<dbReference type="Pfam" id="PF00017">
    <property type="entry name" value="SH2"/>
    <property type="match status" value="1"/>
</dbReference>
<evidence type="ECO:0000259" key="7">
    <source>
        <dbReference type="PROSITE" id="PS50001"/>
    </source>
</evidence>
<evidence type="ECO:0000256" key="2">
    <source>
        <dbReference type="ARBA" id="ARBA00022604"/>
    </source>
</evidence>
<feature type="domain" description="SOCS box" evidence="8">
    <location>
        <begin position="410"/>
        <end position="459"/>
    </location>
</feature>
<evidence type="ECO:0000313" key="10">
    <source>
        <dbReference type="Proteomes" id="UP001367676"/>
    </source>
</evidence>
<gene>
    <name evidence="9" type="ORF">V9T40_001715</name>
</gene>
<keyword evidence="4" id="KW-0833">Ubl conjugation pathway</keyword>
<dbReference type="PROSITE" id="PS50001">
    <property type="entry name" value="SH2"/>
    <property type="match status" value="1"/>
</dbReference>
<dbReference type="PROSITE" id="PS50225">
    <property type="entry name" value="SOCS"/>
    <property type="match status" value="1"/>
</dbReference>
<organism evidence="9 10">
    <name type="scientific">Parthenolecanium corni</name>
    <dbReference type="NCBI Taxonomy" id="536013"/>
    <lineage>
        <taxon>Eukaryota</taxon>
        <taxon>Metazoa</taxon>
        <taxon>Ecdysozoa</taxon>
        <taxon>Arthropoda</taxon>
        <taxon>Hexapoda</taxon>
        <taxon>Insecta</taxon>
        <taxon>Pterygota</taxon>
        <taxon>Neoptera</taxon>
        <taxon>Paraneoptera</taxon>
        <taxon>Hemiptera</taxon>
        <taxon>Sternorrhyncha</taxon>
        <taxon>Coccoidea</taxon>
        <taxon>Coccidae</taxon>
        <taxon>Parthenolecanium</taxon>
    </lineage>
</organism>
<keyword evidence="2" id="KW-0341">Growth regulation</keyword>
<keyword evidence="3" id="KW-0734">Signal transduction inhibitor</keyword>
<dbReference type="InterPro" id="IPR001496">
    <property type="entry name" value="SOCS_box"/>
</dbReference>
<dbReference type="SUPFAM" id="SSF158235">
    <property type="entry name" value="SOCS box-like"/>
    <property type="match status" value="1"/>
</dbReference>
<protein>
    <recommendedName>
        <fullName evidence="11">Suppressor of cytokine signaling 5</fullName>
    </recommendedName>
</protein>
<dbReference type="SMART" id="SM00252">
    <property type="entry name" value="SH2"/>
    <property type="match status" value="1"/>
</dbReference>
<dbReference type="GO" id="GO:0046935">
    <property type="term" value="F:1-phosphatidylinositol-3-kinase regulator activity"/>
    <property type="evidence" value="ECO:0007669"/>
    <property type="project" value="TreeGrafter"/>
</dbReference>
<evidence type="ECO:0000256" key="1">
    <source>
        <dbReference type="ARBA" id="ARBA00004906"/>
    </source>
</evidence>
<keyword evidence="5 6" id="KW-0727">SH2 domain</keyword>
<evidence type="ECO:0000259" key="8">
    <source>
        <dbReference type="PROSITE" id="PS50225"/>
    </source>
</evidence>
<name>A0AAN9Y3Q4_9HEMI</name>
<dbReference type="AlphaFoldDB" id="A0AAN9Y3Q4"/>
<dbReference type="GO" id="GO:0009968">
    <property type="term" value="P:negative regulation of signal transduction"/>
    <property type="evidence" value="ECO:0007669"/>
    <property type="project" value="UniProtKB-KW"/>
</dbReference>
<dbReference type="EMBL" id="JBBCAQ010000022">
    <property type="protein sequence ID" value="KAK7590102.1"/>
    <property type="molecule type" value="Genomic_DNA"/>
</dbReference>
<keyword evidence="10" id="KW-1185">Reference proteome</keyword>
<sequence length="471" mass="53071">MLVLLQRGYSLGGFGVPLNMGQRLSTLKLSLNAREPTMDENRESLLQMSDDVCHKINCINEEIVNAQSVDDHSPKHFENIYSTSTEPTNPTLSDGDDIQSSIASTSSCCAAKQHSRKEYAGDKAKTKLVKKRKKKRNQWVLKFNCARLKSSSSSSGCSEPEVADKVSDECVCTGYRRRAELAASTDEVPAAVAAPASVLSLADGEPTAFASAEECRAEPVIDLSKFNPEDFPIEDCDERARLERAREIAEGVDPPPGFSPKPSELVPQADINMDNLKALLQSALSLSALSQIDVPKSVHTQIDYIHCLVPDLLQITSSSFYWGKMDRYEAERLLENKTEGTFLLRDSAQEEYLFSVSFRKYGRSLHARIEQWNHRFSFDSHDPGVFSSKTVCGLIEHYKDPTCCMFFEPMLTIPLHRNTTFSLQHLCRAVICDHLTYDSISYLKLPKTLKTYLKEYHYKQRVRVRKFETEP</sequence>
<dbReference type="Gene3D" id="3.30.505.10">
    <property type="entry name" value="SH2 domain"/>
    <property type="match status" value="1"/>
</dbReference>
<dbReference type="InterPro" id="IPR036036">
    <property type="entry name" value="SOCS_box-like_dom_sf"/>
</dbReference>
<dbReference type="PANTHER" id="PTHR10155:SF0">
    <property type="entry name" value="SUPPRESSOR OF CYTOKINE SIGNALING AT 36E, ISOFORM D"/>
    <property type="match status" value="1"/>
</dbReference>
<evidence type="ECO:0000313" key="9">
    <source>
        <dbReference type="EMBL" id="KAK7590102.1"/>
    </source>
</evidence>
<feature type="domain" description="SH2" evidence="7">
    <location>
        <begin position="320"/>
        <end position="415"/>
    </location>
</feature>
<dbReference type="SMART" id="SM00253">
    <property type="entry name" value="SOCS"/>
    <property type="match status" value="1"/>
</dbReference>
<evidence type="ECO:0000256" key="5">
    <source>
        <dbReference type="ARBA" id="ARBA00022999"/>
    </source>
</evidence>
<accession>A0AAN9Y3Q4</accession>
<dbReference type="GO" id="GO:0035556">
    <property type="term" value="P:intracellular signal transduction"/>
    <property type="evidence" value="ECO:0007669"/>
    <property type="project" value="InterPro"/>
</dbReference>
<dbReference type="Proteomes" id="UP001367676">
    <property type="component" value="Unassembled WGS sequence"/>
</dbReference>
<dbReference type="InterPro" id="IPR036860">
    <property type="entry name" value="SH2_dom_sf"/>
</dbReference>
<evidence type="ECO:0000256" key="6">
    <source>
        <dbReference type="PROSITE-ProRule" id="PRU00191"/>
    </source>
</evidence>
<proteinExistence type="predicted"/>
<dbReference type="Pfam" id="PF07525">
    <property type="entry name" value="SOCS_box"/>
    <property type="match status" value="1"/>
</dbReference>
<dbReference type="FunFam" id="3.30.505.10:FF:000028">
    <property type="entry name" value="Suppressor of cytokine signaling 5"/>
    <property type="match status" value="1"/>
</dbReference>
<dbReference type="GO" id="GO:0005942">
    <property type="term" value="C:phosphatidylinositol 3-kinase complex"/>
    <property type="evidence" value="ECO:0007669"/>
    <property type="project" value="TreeGrafter"/>
</dbReference>
<dbReference type="InterPro" id="IPR000980">
    <property type="entry name" value="SH2"/>
</dbReference>
<evidence type="ECO:0000256" key="3">
    <source>
        <dbReference type="ARBA" id="ARBA00022700"/>
    </source>
</evidence>
<comment type="pathway">
    <text evidence="1">Protein modification; protein ubiquitination.</text>
</comment>
<dbReference type="SMART" id="SM00969">
    <property type="entry name" value="SOCS_box"/>
    <property type="match status" value="1"/>
</dbReference>
<evidence type="ECO:0008006" key="11">
    <source>
        <dbReference type="Google" id="ProtNLM"/>
    </source>
</evidence>
<evidence type="ECO:0000256" key="4">
    <source>
        <dbReference type="ARBA" id="ARBA00022786"/>
    </source>
</evidence>
<reference evidence="9 10" key="1">
    <citation type="submission" date="2024-03" db="EMBL/GenBank/DDBJ databases">
        <title>Adaptation during the transition from Ophiocordyceps entomopathogen to insect associate is accompanied by gene loss and intensified selection.</title>
        <authorList>
            <person name="Ward C.M."/>
            <person name="Onetto C.A."/>
            <person name="Borneman A.R."/>
        </authorList>
    </citation>
    <scope>NUCLEOTIDE SEQUENCE [LARGE SCALE GENOMIC DNA]</scope>
    <source>
        <strain evidence="9">AWRI1</strain>
        <tissue evidence="9">Single Adult Female</tissue>
    </source>
</reference>
<dbReference type="GO" id="GO:0046854">
    <property type="term" value="P:phosphatidylinositol phosphate biosynthetic process"/>
    <property type="evidence" value="ECO:0007669"/>
    <property type="project" value="TreeGrafter"/>
</dbReference>
<dbReference type="SUPFAM" id="SSF55550">
    <property type="entry name" value="SH2 domain"/>
    <property type="match status" value="1"/>
</dbReference>
<dbReference type="PANTHER" id="PTHR10155">
    <property type="entry name" value="PHOSPHATIDYLINOSITOL 3-KINASE REGULATORY SUBUNIT"/>
    <property type="match status" value="1"/>
</dbReference>
<comment type="caution">
    <text evidence="9">The sequence shown here is derived from an EMBL/GenBank/DDBJ whole genome shotgun (WGS) entry which is preliminary data.</text>
</comment>